<keyword evidence="5" id="KW-0800">Toxin</keyword>
<dbReference type="Pfam" id="PF01850">
    <property type="entry name" value="PIN"/>
    <property type="match status" value="1"/>
</dbReference>
<keyword evidence="4 5" id="KW-0378">Hydrolase</keyword>
<dbReference type="InterPro" id="IPR022907">
    <property type="entry name" value="VapC_family"/>
</dbReference>
<dbReference type="OrthoDB" id="147588at2157"/>
<feature type="binding site" evidence="5">
    <location>
        <position position="103"/>
    </location>
    <ligand>
        <name>Mg(2+)</name>
        <dbReference type="ChEBI" id="CHEBI:18420"/>
    </ligand>
</feature>
<evidence type="ECO:0000256" key="5">
    <source>
        <dbReference type="HAMAP-Rule" id="MF_00265"/>
    </source>
</evidence>
<gene>
    <name evidence="5" type="primary">vapC</name>
    <name evidence="7" type="ORF">HZS55_03455</name>
</gene>
<dbReference type="EMBL" id="CP058910">
    <property type="protein sequence ID" value="QLH76412.1"/>
    <property type="molecule type" value="Genomic_DNA"/>
</dbReference>
<dbReference type="Proteomes" id="UP000509667">
    <property type="component" value="Chromosome"/>
</dbReference>
<name>A0A7D5TK34_9EURY</name>
<dbReference type="KEGG" id="hrr:HZS55_03455"/>
<evidence type="ECO:0000313" key="7">
    <source>
        <dbReference type="EMBL" id="QLH76412.1"/>
    </source>
</evidence>
<evidence type="ECO:0000313" key="8">
    <source>
        <dbReference type="Proteomes" id="UP000509667"/>
    </source>
</evidence>
<sequence length="135" mass="14524">MKLLDTTFLAHYYRGDDRVESFLDAHDDGEEDLVTSAINVEEIAVGVHTVEDDPSLESIFVELGWLTILSFEPADAFAAAGIEADLYTDDTVAQDRINALAGDVLIAGVAENRGATVVTENADDFETLGVPVASY</sequence>
<keyword evidence="3 5" id="KW-0479">Metal-binding</keyword>
<dbReference type="RefSeq" id="WP_179910352.1">
    <property type="nucleotide sequence ID" value="NZ_CP058910.1"/>
</dbReference>
<evidence type="ECO:0000256" key="2">
    <source>
        <dbReference type="ARBA" id="ARBA00022722"/>
    </source>
</evidence>
<comment type="function">
    <text evidence="5">Toxic component of a toxin-antitoxin (TA) system. An RNase.</text>
</comment>
<keyword evidence="5" id="KW-0460">Magnesium</keyword>
<dbReference type="AlphaFoldDB" id="A0A7D5TK34"/>
<dbReference type="InterPro" id="IPR002716">
    <property type="entry name" value="PIN_dom"/>
</dbReference>
<evidence type="ECO:0000256" key="1">
    <source>
        <dbReference type="ARBA" id="ARBA00022649"/>
    </source>
</evidence>
<organism evidence="7 8">
    <name type="scientific">Halosimplex rubrum</name>
    <dbReference type="NCBI Taxonomy" id="869889"/>
    <lineage>
        <taxon>Archaea</taxon>
        <taxon>Methanobacteriati</taxon>
        <taxon>Methanobacteriota</taxon>
        <taxon>Stenosarchaea group</taxon>
        <taxon>Halobacteria</taxon>
        <taxon>Halobacteriales</taxon>
        <taxon>Haloarculaceae</taxon>
        <taxon>Halosimplex</taxon>
    </lineage>
</organism>
<evidence type="ECO:0000256" key="3">
    <source>
        <dbReference type="ARBA" id="ARBA00022723"/>
    </source>
</evidence>
<accession>A0A7D5TK34</accession>
<evidence type="ECO:0000256" key="4">
    <source>
        <dbReference type="ARBA" id="ARBA00022801"/>
    </source>
</evidence>
<comment type="similarity">
    <text evidence="5">Belongs to the PINc/VapC protein family.</text>
</comment>
<protein>
    <recommendedName>
        <fullName evidence="5">Ribonuclease VapC</fullName>
        <shortName evidence="5">RNase VapC</shortName>
        <ecNumber evidence="5">3.1.-.-</ecNumber>
    </recommendedName>
    <alternativeName>
        <fullName evidence="5">Putative toxin VapC</fullName>
    </alternativeName>
</protein>
<dbReference type="GO" id="GO:0016787">
    <property type="term" value="F:hydrolase activity"/>
    <property type="evidence" value="ECO:0007669"/>
    <property type="project" value="UniProtKB-KW"/>
</dbReference>
<dbReference type="InterPro" id="IPR029060">
    <property type="entry name" value="PIN-like_dom_sf"/>
</dbReference>
<evidence type="ECO:0000259" key="6">
    <source>
        <dbReference type="Pfam" id="PF01850"/>
    </source>
</evidence>
<dbReference type="Gene3D" id="3.40.50.1010">
    <property type="entry name" value="5'-nuclease"/>
    <property type="match status" value="1"/>
</dbReference>
<feature type="domain" description="PIN" evidence="6">
    <location>
        <begin position="3"/>
        <end position="126"/>
    </location>
</feature>
<comment type="cofactor">
    <cofactor evidence="5">
        <name>Mg(2+)</name>
        <dbReference type="ChEBI" id="CHEBI:18420"/>
    </cofactor>
</comment>
<dbReference type="EC" id="3.1.-.-" evidence="5"/>
<keyword evidence="2 5" id="KW-0540">Nuclease</keyword>
<dbReference type="SUPFAM" id="SSF88723">
    <property type="entry name" value="PIN domain-like"/>
    <property type="match status" value="1"/>
</dbReference>
<dbReference type="HAMAP" id="MF_00265">
    <property type="entry name" value="VapC_Nob1"/>
    <property type="match status" value="1"/>
</dbReference>
<proteinExistence type="inferred from homology"/>
<dbReference type="GO" id="GO:0090729">
    <property type="term" value="F:toxin activity"/>
    <property type="evidence" value="ECO:0007669"/>
    <property type="project" value="UniProtKB-KW"/>
</dbReference>
<keyword evidence="1 5" id="KW-1277">Toxin-antitoxin system</keyword>
<dbReference type="GO" id="GO:0004540">
    <property type="term" value="F:RNA nuclease activity"/>
    <property type="evidence" value="ECO:0007669"/>
    <property type="project" value="InterPro"/>
</dbReference>
<feature type="binding site" evidence="5">
    <location>
        <position position="5"/>
    </location>
    <ligand>
        <name>Mg(2+)</name>
        <dbReference type="ChEBI" id="CHEBI:18420"/>
    </ligand>
</feature>
<keyword evidence="8" id="KW-1185">Reference proteome</keyword>
<dbReference type="GO" id="GO:0000287">
    <property type="term" value="F:magnesium ion binding"/>
    <property type="evidence" value="ECO:0007669"/>
    <property type="project" value="UniProtKB-UniRule"/>
</dbReference>
<dbReference type="GeneID" id="56076888"/>
<reference evidence="7 8" key="1">
    <citation type="submission" date="2020-07" db="EMBL/GenBank/DDBJ databases">
        <title>Halosimplex pelagicum sp. nov. and Halosimplex rubrum sp. nov., isolated from salted brown alga Laminaria, and emended description of the genus Halosimplex.</title>
        <authorList>
            <person name="Cui H."/>
        </authorList>
    </citation>
    <scope>NUCLEOTIDE SEQUENCE [LARGE SCALE GENOMIC DNA]</scope>
    <source>
        <strain evidence="7 8">R27</strain>
    </source>
</reference>